<evidence type="ECO:0000313" key="7">
    <source>
        <dbReference type="EMBL" id="SEF41473.1"/>
    </source>
</evidence>
<feature type="transmembrane region" description="Helical" evidence="6">
    <location>
        <begin position="81"/>
        <end position="103"/>
    </location>
</feature>
<keyword evidence="5 6" id="KW-0472">Membrane</keyword>
<evidence type="ECO:0000256" key="6">
    <source>
        <dbReference type="SAM" id="Phobius"/>
    </source>
</evidence>
<evidence type="ECO:0000256" key="4">
    <source>
        <dbReference type="ARBA" id="ARBA00022989"/>
    </source>
</evidence>
<feature type="transmembrane region" description="Helical" evidence="6">
    <location>
        <begin position="213"/>
        <end position="230"/>
    </location>
</feature>
<feature type="transmembrane region" description="Helical" evidence="6">
    <location>
        <begin position="329"/>
        <end position="347"/>
    </location>
</feature>
<dbReference type="STRING" id="1120964.GCA_001313265_00099"/>
<dbReference type="GO" id="GO:0005886">
    <property type="term" value="C:plasma membrane"/>
    <property type="evidence" value="ECO:0007669"/>
    <property type="project" value="UniProtKB-SubCell"/>
</dbReference>
<dbReference type="RefSeq" id="WP_103922839.1">
    <property type="nucleotide sequence ID" value="NZ_FNVR01000001.1"/>
</dbReference>
<feature type="transmembrane region" description="Helical" evidence="6">
    <location>
        <begin position="115"/>
        <end position="135"/>
    </location>
</feature>
<dbReference type="Proteomes" id="UP000236736">
    <property type="component" value="Unassembled WGS sequence"/>
</dbReference>
<sequence>MLKKLLGESAIYGISSIITRFISIFLVPIYTQVFSPSDYGIIALTIASFSLLGLFVVFGLDSASALYFYEFKDPEEQKKPIATWFWTQLTISIFFSMVIISFSKSLSAILFDSPNYYGILILGSLQMIFYTFTSVLQKWLRFQRKAFTTVSLTLATSLLNIALTILFVIYFEWGIEGIFLAMLVSSFLNFLLCLFMMKGWLSFSNYDRKLHKKMISFGLPLVPASIAYWVSNSSASYFLNFSLDQTDVGLFQVGASLATGVLLVTGAFQMAIGPFIFSQKDGPDIKLLINRVFLGYISITTIIVSAISIFAYEILVILTREAYYPSKSVVPVLAFNFLLLGLNYIGALGLNMTKDNKPYMYAVISGAILNVLFFFLLIPIFGIVGAAWSMTLSNIVATSIIFNSSIKRYPIKFYFSRGLQIVIIGAIVSFLANPWVPEQFWIGVLWKVLLVLILVLVIGLISFPKLKLNSKIVTTV</sequence>
<feature type="transmembrane region" description="Helical" evidence="6">
    <location>
        <begin position="442"/>
        <end position="463"/>
    </location>
</feature>
<accession>A0A1H5RT14</accession>
<keyword evidence="3 6" id="KW-0812">Transmembrane</keyword>
<proteinExistence type="predicted"/>
<dbReference type="OrthoDB" id="1495589at2"/>
<feature type="transmembrane region" description="Helical" evidence="6">
    <location>
        <begin position="12"/>
        <end position="33"/>
    </location>
</feature>
<dbReference type="PANTHER" id="PTHR30250">
    <property type="entry name" value="PST FAMILY PREDICTED COLANIC ACID TRANSPORTER"/>
    <property type="match status" value="1"/>
</dbReference>
<dbReference type="EMBL" id="FNVR01000001">
    <property type="protein sequence ID" value="SEF41473.1"/>
    <property type="molecule type" value="Genomic_DNA"/>
</dbReference>
<dbReference type="PANTHER" id="PTHR30250:SF11">
    <property type="entry name" value="O-ANTIGEN TRANSPORTER-RELATED"/>
    <property type="match status" value="1"/>
</dbReference>
<feature type="transmembrane region" description="Helical" evidence="6">
    <location>
        <begin position="387"/>
        <end position="406"/>
    </location>
</feature>
<feature type="transmembrane region" description="Helical" evidence="6">
    <location>
        <begin position="39"/>
        <end position="69"/>
    </location>
</feature>
<feature type="transmembrane region" description="Helical" evidence="6">
    <location>
        <begin position="147"/>
        <end position="171"/>
    </location>
</feature>
<comment type="subcellular location">
    <subcellularLocation>
        <location evidence="1">Cell membrane</location>
        <topology evidence="1">Multi-pass membrane protein</topology>
    </subcellularLocation>
</comment>
<gene>
    <name evidence="7" type="ORF">SAMN03080598_00098</name>
</gene>
<dbReference type="Pfam" id="PF13440">
    <property type="entry name" value="Polysacc_synt_3"/>
    <property type="match status" value="1"/>
</dbReference>
<evidence type="ECO:0000313" key="8">
    <source>
        <dbReference type="Proteomes" id="UP000236736"/>
    </source>
</evidence>
<feature type="transmembrane region" description="Helical" evidence="6">
    <location>
        <begin position="250"/>
        <end position="272"/>
    </location>
</feature>
<dbReference type="AlphaFoldDB" id="A0A1H5RT14"/>
<reference evidence="8" key="1">
    <citation type="submission" date="2016-10" db="EMBL/GenBank/DDBJ databases">
        <authorList>
            <person name="Varghese N."/>
            <person name="Submissions S."/>
        </authorList>
    </citation>
    <scope>NUCLEOTIDE SEQUENCE [LARGE SCALE GENOMIC DNA]</scope>
    <source>
        <strain evidence="8">DSM 17298</strain>
    </source>
</reference>
<dbReference type="InterPro" id="IPR050833">
    <property type="entry name" value="Poly_Biosynth_Transport"/>
</dbReference>
<evidence type="ECO:0000256" key="3">
    <source>
        <dbReference type="ARBA" id="ARBA00022692"/>
    </source>
</evidence>
<keyword evidence="2" id="KW-1003">Cell membrane</keyword>
<evidence type="ECO:0000256" key="2">
    <source>
        <dbReference type="ARBA" id="ARBA00022475"/>
    </source>
</evidence>
<feature type="transmembrane region" description="Helical" evidence="6">
    <location>
        <begin position="418"/>
        <end position="436"/>
    </location>
</feature>
<evidence type="ECO:0000256" key="5">
    <source>
        <dbReference type="ARBA" id="ARBA00023136"/>
    </source>
</evidence>
<keyword evidence="4 6" id="KW-1133">Transmembrane helix</keyword>
<feature type="transmembrane region" description="Helical" evidence="6">
    <location>
        <begin position="359"/>
        <end position="381"/>
    </location>
</feature>
<organism evidence="7 8">
    <name type="scientific">Algoriphagus boritolerans DSM 17298 = JCM 18970</name>
    <dbReference type="NCBI Taxonomy" id="1120964"/>
    <lineage>
        <taxon>Bacteria</taxon>
        <taxon>Pseudomonadati</taxon>
        <taxon>Bacteroidota</taxon>
        <taxon>Cytophagia</taxon>
        <taxon>Cytophagales</taxon>
        <taxon>Cyclobacteriaceae</taxon>
        <taxon>Algoriphagus</taxon>
    </lineage>
</organism>
<protein>
    <submittedName>
        <fullName evidence="7">Membrane protein involved in the export of O-antigen and teichoic acid</fullName>
    </submittedName>
</protein>
<name>A0A1H5RT14_9BACT</name>
<keyword evidence="8" id="KW-1185">Reference proteome</keyword>
<feature type="transmembrane region" description="Helical" evidence="6">
    <location>
        <begin position="293"/>
        <end position="317"/>
    </location>
</feature>
<evidence type="ECO:0000256" key="1">
    <source>
        <dbReference type="ARBA" id="ARBA00004651"/>
    </source>
</evidence>
<feature type="transmembrane region" description="Helical" evidence="6">
    <location>
        <begin position="177"/>
        <end position="201"/>
    </location>
</feature>